<feature type="compositionally biased region" description="Basic and acidic residues" evidence="1">
    <location>
        <begin position="1"/>
        <end position="14"/>
    </location>
</feature>
<accession>A0A934IG13</accession>
<evidence type="ECO:0000256" key="1">
    <source>
        <dbReference type="SAM" id="MobiDB-lite"/>
    </source>
</evidence>
<feature type="region of interest" description="Disordered" evidence="1">
    <location>
        <begin position="1"/>
        <end position="31"/>
    </location>
</feature>
<reference evidence="2" key="1">
    <citation type="submission" date="2020-12" db="EMBL/GenBank/DDBJ databases">
        <title>Bacterial taxonomy.</title>
        <authorList>
            <person name="Pan X."/>
        </authorList>
    </citation>
    <scope>NUCLEOTIDE SEQUENCE</scope>
    <source>
        <strain evidence="2">KCTC 52957</strain>
    </source>
</reference>
<evidence type="ECO:0000313" key="2">
    <source>
        <dbReference type="EMBL" id="MBJ3763717.1"/>
    </source>
</evidence>
<dbReference type="AlphaFoldDB" id="A0A934IG13"/>
<proteinExistence type="predicted"/>
<sequence>MYHATKIRDGRARSDAPSVQDRPTRHRPAEQADWRDWVAALGPLPKPTLQAFVDLGMTDDEIARYHRIPPTCIPKMRRMWDIHCTC</sequence>
<evidence type="ECO:0000313" key="3">
    <source>
        <dbReference type="Proteomes" id="UP000642488"/>
    </source>
</evidence>
<gene>
    <name evidence="2" type="ORF">ILP92_13245</name>
</gene>
<comment type="caution">
    <text evidence="2">The sequence shown here is derived from an EMBL/GenBank/DDBJ whole genome shotgun (WGS) entry which is preliminary data.</text>
</comment>
<organism evidence="2 3">
    <name type="scientific">Palleronia pontilimi</name>
    <dbReference type="NCBI Taxonomy" id="1964209"/>
    <lineage>
        <taxon>Bacteria</taxon>
        <taxon>Pseudomonadati</taxon>
        <taxon>Pseudomonadota</taxon>
        <taxon>Alphaproteobacteria</taxon>
        <taxon>Rhodobacterales</taxon>
        <taxon>Roseobacteraceae</taxon>
        <taxon>Palleronia</taxon>
    </lineage>
</organism>
<name>A0A934IG13_9RHOB</name>
<protein>
    <submittedName>
        <fullName evidence="2">Uncharacterized protein</fullName>
    </submittedName>
</protein>
<dbReference type="Proteomes" id="UP000642488">
    <property type="component" value="Unassembled WGS sequence"/>
</dbReference>
<dbReference type="RefSeq" id="WP_198916888.1">
    <property type="nucleotide sequence ID" value="NZ_JAEKPD010000013.1"/>
</dbReference>
<keyword evidence="3" id="KW-1185">Reference proteome</keyword>
<dbReference type="EMBL" id="JAEKPD010000013">
    <property type="protein sequence ID" value="MBJ3763717.1"/>
    <property type="molecule type" value="Genomic_DNA"/>
</dbReference>